<reference evidence="1 2" key="1">
    <citation type="submission" date="2015-01" db="EMBL/GenBank/DDBJ databases">
        <title>Genome of allotetraploid Gossypium barbadense reveals genomic plasticity and fiber elongation in cotton evolution.</title>
        <authorList>
            <person name="Chen X."/>
            <person name="Liu X."/>
            <person name="Zhao B."/>
            <person name="Zheng H."/>
            <person name="Hu Y."/>
            <person name="Lu G."/>
            <person name="Yang C."/>
            <person name="Chen J."/>
            <person name="Shan C."/>
            <person name="Zhang L."/>
            <person name="Zhou Y."/>
            <person name="Wang L."/>
            <person name="Guo W."/>
            <person name="Bai Y."/>
            <person name="Ruan J."/>
            <person name="Shangguan X."/>
            <person name="Mao Y."/>
            <person name="Jiang J."/>
            <person name="Zhu Y."/>
            <person name="Lei J."/>
            <person name="Kang H."/>
            <person name="Chen S."/>
            <person name="He X."/>
            <person name="Wang R."/>
            <person name="Wang Y."/>
            <person name="Chen J."/>
            <person name="Wang L."/>
            <person name="Yu S."/>
            <person name="Wang B."/>
            <person name="Wei J."/>
            <person name="Song S."/>
            <person name="Lu X."/>
            <person name="Gao Z."/>
            <person name="Gu W."/>
            <person name="Deng X."/>
            <person name="Ma D."/>
            <person name="Wang S."/>
            <person name="Liang W."/>
            <person name="Fang L."/>
            <person name="Cai C."/>
            <person name="Zhu X."/>
            <person name="Zhou B."/>
            <person name="Zhang Y."/>
            <person name="Chen Z."/>
            <person name="Xu S."/>
            <person name="Zhu R."/>
            <person name="Wang S."/>
            <person name="Zhang T."/>
            <person name="Zhao G."/>
        </authorList>
    </citation>
    <scope>NUCLEOTIDE SEQUENCE [LARGE SCALE GENOMIC DNA]</scope>
    <source>
        <strain evidence="2">cv. Xinhai21</strain>
        <tissue evidence="1">Leaf</tissue>
    </source>
</reference>
<proteinExistence type="predicted"/>
<dbReference type="Proteomes" id="UP000239757">
    <property type="component" value="Unassembled WGS sequence"/>
</dbReference>
<sequence length="81" mass="8995">MSRFDWLSAESVFDIAQCVAGHLPNVTGRRLSSGGRRLGIMIVSDNLQAISALKRVDDDASGFNHESRRCLDREYKVSQLA</sequence>
<name>A0A2P5XJK1_GOSBA</name>
<organism evidence="1 2">
    <name type="scientific">Gossypium barbadense</name>
    <name type="common">Sea Island cotton</name>
    <name type="synonym">Hibiscus barbadensis</name>
    <dbReference type="NCBI Taxonomy" id="3634"/>
    <lineage>
        <taxon>Eukaryota</taxon>
        <taxon>Viridiplantae</taxon>
        <taxon>Streptophyta</taxon>
        <taxon>Embryophyta</taxon>
        <taxon>Tracheophyta</taxon>
        <taxon>Spermatophyta</taxon>
        <taxon>Magnoliopsida</taxon>
        <taxon>eudicotyledons</taxon>
        <taxon>Gunneridae</taxon>
        <taxon>Pentapetalae</taxon>
        <taxon>rosids</taxon>
        <taxon>malvids</taxon>
        <taxon>Malvales</taxon>
        <taxon>Malvaceae</taxon>
        <taxon>Malvoideae</taxon>
        <taxon>Gossypium</taxon>
    </lineage>
</organism>
<dbReference type="AlphaFoldDB" id="A0A2P5XJK1"/>
<accession>A0A2P5XJK1</accession>
<protein>
    <submittedName>
        <fullName evidence="1">Uncharacterized protein</fullName>
    </submittedName>
</protein>
<evidence type="ECO:0000313" key="2">
    <source>
        <dbReference type="Proteomes" id="UP000239757"/>
    </source>
</evidence>
<dbReference type="EMBL" id="KZ664741">
    <property type="protein sequence ID" value="PPS03490.1"/>
    <property type="molecule type" value="Genomic_DNA"/>
</dbReference>
<gene>
    <name evidence="1" type="ORF">GOBAR_AA17190</name>
</gene>
<evidence type="ECO:0000313" key="1">
    <source>
        <dbReference type="EMBL" id="PPS03490.1"/>
    </source>
</evidence>